<dbReference type="RefSeq" id="WP_216374175.1">
    <property type="nucleotide sequence ID" value="NZ_JAGRYT010000001.1"/>
</dbReference>
<protein>
    <submittedName>
        <fullName evidence="1">Tail fiber assembly protein</fullName>
    </submittedName>
</protein>
<dbReference type="EMBL" id="JAGRYU010000002">
    <property type="protein sequence ID" value="MBU4680446.1"/>
    <property type="molecule type" value="Genomic_DNA"/>
</dbReference>
<dbReference type="PANTHER" id="PTHR34413">
    <property type="entry name" value="PROPHAGE TAIL FIBER ASSEMBLY PROTEIN HOMOLOG TFAE-RELATED-RELATED"/>
    <property type="match status" value="1"/>
</dbReference>
<reference evidence="1 2" key="1">
    <citation type="submission" date="2021-04" db="EMBL/GenBank/DDBJ databases">
        <authorList>
            <person name="Seiffert S.N."/>
        </authorList>
    </citation>
    <scope>NUCLEOTIDE SEQUENCE [LARGE SCALE GENOMIC DNA]</scope>
    <source>
        <strain evidence="1 2">1</strain>
    </source>
</reference>
<dbReference type="PANTHER" id="PTHR34413:SF2">
    <property type="entry name" value="PROPHAGE TAIL FIBER ASSEMBLY PROTEIN HOMOLOG TFAE-RELATED"/>
    <property type="match status" value="1"/>
</dbReference>
<gene>
    <name evidence="1" type="ORF">KC222_00265</name>
</gene>
<reference evidence="2" key="2">
    <citation type="submission" date="2023-07" db="EMBL/GenBank/DDBJ databases">
        <title>Cedecea davisae an AmpC producer and its therapeutic implications.</title>
        <authorList>
            <person name="Notter J."/>
        </authorList>
    </citation>
    <scope>NUCLEOTIDE SEQUENCE [LARGE SCALE GENOMIC DNA]</scope>
    <source>
        <strain evidence="2">1</strain>
    </source>
</reference>
<proteinExistence type="predicted"/>
<evidence type="ECO:0000313" key="1">
    <source>
        <dbReference type="EMBL" id="MBU4680446.1"/>
    </source>
</evidence>
<organism evidence="1 2">
    <name type="scientific">Cedecea davisae</name>
    <dbReference type="NCBI Taxonomy" id="158484"/>
    <lineage>
        <taxon>Bacteria</taxon>
        <taxon>Pseudomonadati</taxon>
        <taxon>Pseudomonadota</taxon>
        <taxon>Gammaproteobacteria</taxon>
        <taxon>Enterobacterales</taxon>
        <taxon>Enterobacteriaceae</taxon>
        <taxon>Cedecea</taxon>
    </lineage>
</organism>
<name>A0ABS6DC91_9ENTR</name>
<dbReference type="Pfam" id="PF02413">
    <property type="entry name" value="Caudo_TAP"/>
    <property type="match status" value="1"/>
</dbReference>
<comment type="caution">
    <text evidence="1">The sequence shown here is derived from an EMBL/GenBank/DDBJ whole genome shotgun (WGS) entry which is preliminary data.</text>
</comment>
<accession>A0ABS6DC91</accession>
<dbReference type="InterPro" id="IPR003458">
    <property type="entry name" value="Phage_T4_Gp38_tail_assem"/>
</dbReference>
<dbReference type="InterPro" id="IPR051220">
    <property type="entry name" value="TFA_Chaperone"/>
</dbReference>
<evidence type="ECO:0000313" key="2">
    <source>
        <dbReference type="Proteomes" id="UP000686327"/>
    </source>
</evidence>
<keyword evidence="2" id="KW-1185">Reference proteome</keyword>
<sequence>MELKNVKRYTPEEQKFGKDVMYYIDESGLDFYDSANKFTKKYKCCIEPDTRIVRSVSEDVSHLYPVGFDIVETAVLPEGFDIRGGWVFARGKVVARQVGGDELIFQAESEKTKRLADASAAIATLADAVELEIATDEEAARLTEWKKYRVLLSRVDANNASQITWPELPA</sequence>
<dbReference type="Proteomes" id="UP000686327">
    <property type="component" value="Unassembled WGS sequence"/>
</dbReference>